<comment type="caution">
    <text evidence="1">The sequence shown here is derived from an EMBL/GenBank/DDBJ whole genome shotgun (WGS) entry which is preliminary data.</text>
</comment>
<evidence type="ECO:0000313" key="2">
    <source>
        <dbReference type="Proteomes" id="UP000035068"/>
    </source>
</evidence>
<accession>A0A0C2DTK5</accession>
<organism evidence="1 2">
    <name type="scientific">Geoalkalibacter ferrihydriticus DSM 17813</name>
    <dbReference type="NCBI Taxonomy" id="1121915"/>
    <lineage>
        <taxon>Bacteria</taxon>
        <taxon>Pseudomonadati</taxon>
        <taxon>Thermodesulfobacteriota</taxon>
        <taxon>Desulfuromonadia</taxon>
        <taxon>Desulfuromonadales</taxon>
        <taxon>Geoalkalibacteraceae</taxon>
        <taxon>Geoalkalibacter</taxon>
    </lineage>
</organism>
<dbReference type="Proteomes" id="UP000035068">
    <property type="component" value="Unassembled WGS sequence"/>
</dbReference>
<evidence type="ECO:0000313" key="1">
    <source>
        <dbReference type="EMBL" id="KIH76784.1"/>
    </source>
</evidence>
<dbReference type="AlphaFoldDB" id="A0A0C2DTK5"/>
<dbReference type="RefSeq" id="WP_040097729.1">
    <property type="nucleotide sequence ID" value="NZ_JWJD01000002.1"/>
</dbReference>
<protein>
    <submittedName>
        <fullName evidence="1">Uncharacterized protein</fullName>
    </submittedName>
</protein>
<proteinExistence type="predicted"/>
<dbReference type="EMBL" id="JWJD01000002">
    <property type="protein sequence ID" value="KIH76784.1"/>
    <property type="molecule type" value="Genomic_DNA"/>
</dbReference>
<name>A0A0C2DTK5_9BACT</name>
<sequence length="126" mass="14148">MNPAFNCCCCGHCCLNLVDAYNGCVSDDDVERWQKLGRHDLMAWINTLDLGPGNKLHLAWIDPESGDDVERCPWLLDRLDRAESKGYLCGIDEIKPDHCRSYPTDQSHATATGCNGYRALRERSSS</sequence>
<gene>
    <name evidence="1" type="ORF">GFER_06565</name>
</gene>
<reference evidence="1 2" key="1">
    <citation type="submission" date="2014-12" db="EMBL/GenBank/DDBJ databases">
        <title>Genomes of Geoalkalibacter ferrihydriticus and Geoalkalibacter subterraneus, two haloalkaliphilic metal-reducing members of the Geobacteraceae.</title>
        <authorList>
            <person name="Badalamenti J.P."/>
            <person name="Torres C.I."/>
            <person name="Krajmalnik-Brown R."/>
            <person name="Bond D.R."/>
        </authorList>
    </citation>
    <scope>NUCLEOTIDE SEQUENCE [LARGE SCALE GENOMIC DNA]</scope>
    <source>
        <strain evidence="1 2">DSM 17813</strain>
    </source>
</reference>
<keyword evidence="2" id="KW-1185">Reference proteome</keyword>